<dbReference type="GO" id="GO:0043161">
    <property type="term" value="P:proteasome-mediated ubiquitin-dependent protein catabolic process"/>
    <property type="evidence" value="ECO:0007669"/>
    <property type="project" value="TreeGrafter"/>
</dbReference>
<dbReference type="InterPro" id="IPR045322">
    <property type="entry name" value="HECTD1/TRIP12-like"/>
</dbReference>
<dbReference type="Proteomes" id="UP001162090">
    <property type="component" value="Chromosome 11"/>
</dbReference>
<evidence type="ECO:0000256" key="2">
    <source>
        <dbReference type="ARBA" id="ARBA00006331"/>
    </source>
</evidence>
<dbReference type="SUPFAM" id="SSF56204">
    <property type="entry name" value="Hect, E3 ligase catalytic domain"/>
    <property type="match status" value="1"/>
</dbReference>
<dbReference type="Gene3D" id="3.30.2160.10">
    <property type="entry name" value="Hect, E3 ligase catalytic domain"/>
    <property type="match status" value="1"/>
</dbReference>
<dbReference type="PANTHER" id="PTHR45670">
    <property type="entry name" value="E3 UBIQUITIN-PROTEIN LIGASE TRIP12"/>
    <property type="match status" value="1"/>
</dbReference>
<dbReference type="EC" id="2.3.2.26" evidence="3"/>
<dbReference type="CDD" id="cd00078">
    <property type="entry name" value="HECTc"/>
    <property type="match status" value="1"/>
</dbReference>
<evidence type="ECO:0000256" key="6">
    <source>
        <dbReference type="SAM" id="MobiDB-lite"/>
    </source>
</evidence>
<evidence type="ECO:0000256" key="5">
    <source>
        <dbReference type="ARBA" id="ARBA00022786"/>
    </source>
</evidence>
<comment type="similarity">
    <text evidence="2">Belongs to the UPL family. K-HECT subfamily.</text>
</comment>
<dbReference type="GO" id="GO:0000209">
    <property type="term" value="P:protein polyubiquitination"/>
    <property type="evidence" value="ECO:0007669"/>
    <property type="project" value="TreeGrafter"/>
</dbReference>
<dbReference type="InterPro" id="IPR000569">
    <property type="entry name" value="HECT_dom"/>
</dbReference>
<evidence type="ECO:0000256" key="1">
    <source>
        <dbReference type="ARBA" id="ARBA00000885"/>
    </source>
</evidence>
<dbReference type="FunFam" id="3.30.2410.10:FF:000007">
    <property type="entry name" value="Putative E3 ubiquitin-protein ligase HECTD1"/>
    <property type="match status" value="1"/>
</dbReference>
<keyword evidence="5" id="KW-0833">Ubl conjugation pathway</keyword>
<dbReference type="InterPro" id="IPR057948">
    <property type="entry name" value="TPR_TRIP12_N"/>
</dbReference>
<dbReference type="Pfam" id="PF25579">
    <property type="entry name" value="TPR_TRIP12_N"/>
    <property type="match status" value="1"/>
</dbReference>
<protein>
    <recommendedName>
        <fullName evidence="3">HECT-type E3 ubiquitin transferase</fullName>
        <ecNumber evidence="3">2.3.2.26</ecNumber>
    </recommendedName>
</protein>
<dbReference type="Gene3D" id="1.25.10.10">
    <property type="entry name" value="Leucine-rich Repeat Variant"/>
    <property type="match status" value="1"/>
</dbReference>
<dbReference type="InterPro" id="IPR035983">
    <property type="entry name" value="Hect_E3_ubiquitin_ligase"/>
</dbReference>
<dbReference type="SUPFAM" id="SSF48371">
    <property type="entry name" value="ARM repeat"/>
    <property type="match status" value="1"/>
</dbReference>
<evidence type="ECO:0000313" key="8">
    <source>
        <dbReference type="EMBL" id="CAI4045436.1"/>
    </source>
</evidence>
<dbReference type="InterPro" id="IPR011989">
    <property type="entry name" value="ARM-like"/>
</dbReference>
<dbReference type="Gene3D" id="3.30.2410.10">
    <property type="entry name" value="Hect, E3 ligase catalytic domain"/>
    <property type="match status" value="1"/>
</dbReference>
<proteinExistence type="inferred from homology"/>
<reference evidence="8" key="1">
    <citation type="submission" date="2022-10" db="EMBL/GenBank/DDBJ databases">
        <authorList>
            <person name="Byrne P K."/>
        </authorList>
    </citation>
    <scope>NUCLEOTIDE SEQUENCE</scope>
    <source>
        <strain evidence="8">CBS7001</strain>
    </source>
</reference>
<dbReference type="EMBL" id="OX365922">
    <property type="protein sequence ID" value="CAI4045436.1"/>
    <property type="molecule type" value="Genomic_DNA"/>
</dbReference>
<evidence type="ECO:0000313" key="9">
    <source>
        <dbReference type="Proteomes" id="UP001162090"/>
    </source>
</evidence>
<accession>A0AA35J2E5</accession>
<evidence type="ECO:0000259" key="7">
    <source>
        <dbReference type="SMART" id="SM00119"/>
    </source>
</evidence>
<feature type="region of interest" description="Disordered" evidence="6">
    <location>
        <begin position="1"/>
        <end position="118"/>
    </location>
</feature>
<dbReference type="GO" id="GO:0061630">
    <property type="term" value="F:ubiquitin protein ligase activity"/>
    <property type="evidence" value="ECO:0007669"/>
    <property type="project" value="UniProtKB-EC"/>
</dbReference>
<dbReference type="Gene3D" id="3.90.1750.10">
    <property type="entry name" value="Hect, E3 ligase catalytic domains"/>
    <property type="match status" value="1"/>
</dbReference>
<dbReference type="FunFam" id="3.90.1750.10:FF:000045">
    <property type="entry name" value="Ubiquitin ligase e3"/>
    <property type="match status" value="1"/>
</dbReference>
<organism evidence="8 9">
    <name type="scientific">Saccharomyces uvarum</name>
    <name type="common">Yeast</name>
    <name type="synonym">Saccharomyces bayanus var. uvarum</name>
    <dbReference type="NCBI Taxonomy" id="230603"/>
    <lineage>
        <taxon>Eukaryota</taxon>
        <taxon>Fungi</taxon>
        <taxon>Dikarya</taxon>
        <taxon>Ascomycota</taxon>
        <taxon>Saccharomycotina</taxon>
        <taxon>Saccharomycetes</taxon>
        <taxon>Saccharomycetales</taxon>
        <taxon>Saccharomycetaceae</taxon>
        <taxon>Saccharomyces</taxon>
    </lineage>
</organism>
<dbReference type="Pfam" id="PF00632">
    <property type="entry name" value="HECT"/>
    <property type="match status" value="1"/>
</dbReference>
<feature type="compositionally biased region" description="Basic and acidic residues" evidence="6">
    <location>
        <begin position="8"/>
        <end position="18"/>
    </location>
</feature>
<gene>
    <name evidence="8" type="primary">SUVC11G2060</name>
    <name evidence="8" type="ORF">SUVC_11G2060</name>
</gene>
<evidence type="ECO:0000256" key="3">
    <source>
        <dbReference type="ARBA" id="ARBA00012485"/>
    </source>
</evidence>
<comment type="catalytic activity">
    <reaction evidence="1">
        <text>S-ubiquitinyl-[E2 ubiquitin-conjugating enzyme]-L-cysteine + [acceptor protein]-L-lysine = [E2 ubiquitin-conjugating enzyme]-L-cysteine + N(6)-ubiquitinyl-[acceptor protein]-L-lysine.</text>
        <dbReference type="EC" id="2.3.2.26"/>
    </reaction>
</comment>
<dbReference type="SMART" id="SM00119">
    <property type="entry name" value="HECTc"/>
    <property type="match status" value="1"/>
</dbReference>
<dbReference type="InterPro" id="IPR016024">
    <property type="entry name" value="ARM-type_fold"/>
</dbReference>
<feature type="domain" description="HECT" evidence="7">
    <location>
        <begin position="1114"/>
        <end position="1485"/>
    </location>
</feature>
<dbReference type="GO" id="GO:0016607">
    <property type="term" value="C:nuclear speck"/>
    <property type="evidence" value="ECO:0007669"/>
    <property type="project" value="TreeGrafter"/>
</dbReference>
<keyword evidence="4" id="KW-0808">Transferase</keyword>
<name>A0AA35J2E5_SACUV</name>
<dbReference type="PANTHER" id="PTHR45670:SF1">
    <property type="entry name" value="E3 UBIQUITIN-PROTEIN LIGASE HECTD1"/>
    <property type="match status" value="1"/>
</dbReference>
<sequence>MPENNPHNFDDHESHSENSDYMMDTQVEDDYDGDGHVQGEYSYYPDDDEDEHMLSSVGSFEADEDEDGDNDYHNEDDSELLYGYNRRDNSGDADGNGEDEELDHPRDNNEFGGNPFHLPDILETFAQRLEERRQAGRGQVQHPAGRTLPEILSMIGGRMERSTESSARNERISKLIENTGNAPDDPYIAMESLRELSENILMMNQMVVDRVIPMETLIGNIATILSDKILKEELELQMQACRCMYNLFEVCPESISIAVDEHVIPILQEKLVEISYIDLAEQVLETVEYISRVHGRDILKTGQLSIYVQFFDFLTIHAQRKAVAIVSNACSCVRMDDFNAVVEVLPTLKPIFTNTTDQPIITRLVNALYGICGALYKNENFESLFSLDLTERIVQLVAIQDTPLENKLKCLDILTVLAMSSKVLSRELREKTDIIDMTTRSFQHYSKTSNSGLHETLIYVPNSLLISISRFIVVLFPPEDERILSANKEDTANNGHDIIASQEKFDALVQSLIPILVEIYTNAADFDVRRYVLIALLRVVSCMNSSTAKSINDQLIKLVGSILAQKETTFNASGSHSTEAGTLLVGGLSLLDLICKKFAELFLPSIKREGIFDLVKDLSVDFNSIDLKENGNEQMSLSDEEEDLHSSIEEDGEADDDYDYEFGDMEIPDSVKPKKITLHIFRALSLGYIKSKGVNLVDRVLSQVNVEQEAMTEELHQIENVVSILEDPSTPDKTEEDWKKIWTVLQKCIFHEEFDVSGFEFTSTGLASSIAKRIASSTLSHSILVKSFLEVFEDNVDRFLEILQSALTRLENFSIVDCGLHDGGGVSSLAKEIRIKLVYDGDATRDNIGTDLSSTVVSVHCIASFTSLNEFLRHRMVRMRFLSSLIPNLASPTTDANREEEEETSLDDMRKKNFDFFYDNEKVDVESTVFGVIFNKFIKQNLDLKTLWSDTQSIKFRKSLENDDTEHEVPEESKEVKRLRDFYKKREFTEVDTGFSADILALLDFLHSSNIKSDCFINSKLSAKLARQLDEPLVVASGALPNWSLFLTRRYPFLFPFDTRMFFLQCTSFGYGRLIQIWKNKTKSSKDSKNDEALQQLGRITRRKLRISRKTIFATGLKILSKYGGSPDVLEIEYQEEAGTGLGPTLEFYSLVSKYFARKSLNMWRSNSYSYRSEMSMDTTEDYITTLLFPEPLNLTADNEKILELFGYLGTFVARSLLDNRILDFRFSRVFFELLHRMCTPNVTTVPSDVESCLLMIELVDPLLAKSLKYIFANKNNNNALEELFLTFTVPGNDDIELVPGGSSKFLNSSNVEEYIHAVIDQILGKGIERQLKAFSEGFSKVFLYERMLILFPEELVDMFGRVQEDWSVGTLYTNLNAEHGYTMDSSIIHDFISIISTFNKKERRLFLQFLTGSPKLPIGGFKSLNPKFTVVLKHAEDGLTSDEYLPSVMTCANYLKLPKYSNKDIMRSRLCQAIEEGAGAFLLS</sequence>
<evidence type="ECO:0000256" key="4">
    <source>
        <dbReference type="ARBA" id="ARBA00022679"/>
    </source>
</evidence>